<dbReference type="Proteomes" id="UP000633814">
    <property type="component" value="Unassembled WGS sequence"/>
</dbReference>
<proteinExistence type="predicted"/>
<gene>
    <name evidence="3" type="ORF">JAO78_014420</name>
</gene>
<feature type="coiled-coil region" evidence="1">
    <location>
        <begin position="79"/>
        <end position="113"/>
    </location>
</feature>
<feature type="region of interest" description="Disordered" evidence="2">
    <location>
        <begin position="227"/>
        <end position="254"/>
    </location>
</feature>
<comment type="caution">
    <text evidence="3">The sequence shown here is derived from an EMBL/GenBank/DDBJ whole genome shotgun (WGS) entry which is preliminary data.</text>
</comment>
<evidence type="ECO:0000256" key="2">
    <source>
        <dbReference type="SAM" id="MobiDB-lite"/>
    </source>
</evidence>
<protein>
    <recommendedName>
        <fullName evidence="5">DNA repair protein</fullName>
    </recommendedName>
</protein>
<name>A0ABS8C7T2_9ALTE</name>
<sequence length="254" mass="29091">MVFSLIITLILALVIIAITVNVVQQHKEKIQKLKRAEFTKLRHALEETEEILFNSTNVPMSNGIALMLMRRVSYLLKAMKQLEPDQRELRQRLEDTENRIEELKNNTGAVADNISLPDDDQQCIAMFKAIKKLRTMLRAEHARGKVETQLVVDEDARLDLFQLRITVETQIKRGKSALTNNMIGSSRQYYEKALKLLAASNQQNDYISQRQAEVQQQLAEITAALKSGNAKDAADRNDKDNKDLDELFAPKKKW</sequence>
<accession>A0ABS8C7T2</accession>
<organism evidence="3 4">
    <name type="scientific">Alishewanella maricola</name>
    <dbReference type="NCBI Taxonomy" id="2795740"/>
    <lineage>
        <taxon>Bacteria</taxon>
        <taxon>Pseudomonadati</taxon>
        <taxon>Pseudomonadota</taxon>
        <taxon>Gammaproteobacteria</taxon>
        <taxon>Alteromonadales</taxon>
        <taxon>Alteromonadaceae</taxon>
        <taxon>Alishewanella</taxon>
    </lineage>
</organism>
<evidence type="ECO:0008006" key="5">
    <source>
        <dbReference type="Google" id="ProtNLM"/>
    </source>
</evidence>
<keyword evidence="1" id="KW-0175">Coiled coil</keyword>
<feature type="compositionally biased region" description="Basic and acidic residues" evidence="2">
    <location>
        <begin position="232"/>
        <end position="254"/>
    </location>
</feature>
<evidence type="ECO:0000313" key="3">
    <source>
        <dbReference type="EMBL" id="MCB5228005.1"/>
    </source>
</evidence>
<dbReference type="EMBL" id="JAEINI020000012">
    <property type="protein sequence ID" value="MCB5228005.1"/>
    <property type="molecule type" value="Genomic_DNA"/>
</dbReference>
<evidence type="ECO:0000256" key="1">
    <source>
        <dbReference type="SAM" id="Coils"/>
    </source>
</evidence>
<dbReference type="RefSeq" id="WP_226752065.1">
    <property type="nucleotide sequence ID" value="NZ_JAEINI020000012.1"/>
</dbReference>
<keyword evidence="4" id="KW-1185">Reference proteome</keyword>
<reference evidence="3 4" key="1">
    <citation type="submission" date="2021-10" db="EMBL/GenBank/DDBJ databases">
        <title>Alishewanella koreense sp. nov. isolated from seawater of southwestern coast in South Korea and the proposal for the reclassification of Rheinheimera perlucida and Rheinheimera tuosuensis as Arsukibacterium perlucida and Arsukibacterium tuosuensis.</title>
        <authorList>
            <person name="Kim K.H."/>
            <person name="Ruan W."/>
            <person name="Kim K.R."/>
            <person name="Baek J.H."/>
            <person name="Jeon C.O."/>
        </authorList>
    </citation>
    <scope>NUCLEOTIDE SEQUENCE [LARGE SCALE GENOMIC DNA]</scope>
    <source>
        <strain evidence="3 4">16-MA</strain>
    </source>
</reference>
<evidence type="ECO:0000313" key="4">
    <source>
        <dbReference type="Proteomes" id="UP000633814"/>
    </source>
</evidence>